<name>A0A1I2X8X6_9FIRM</name>
<dbReference type="Pfam" id="PF09720">
    <property type="entry name" value="Unstab_antitox"/>
    <property type="match status" value="1"/>
</dbReference>
<protein>
    <submittedName>
        <fullName evidence="1">Putative addiction module component, TIGR02574 family</fullName>
    </submittedName>
</protein>
<dbReference type="AlphaFoldDB" id="A0A1I2X8X6"/>
<sequence length="74" mass="8610">MDQKELEKKVMQLSLEARARLAEKLILSLDVPSEEENLHLWVAEAERRLNELREGKAKEVPAKEVFRQARVIIS</sequence>
<dbReference type="RefSeq" id="WP_092473390.1">
    <property type="nucleotide sequence ID" value="NZ_FOOX01000016.1"/>
</dbReference>
<keyword evidence="2" id="KW-1185">Reference proteome</keyword>
<organism evidence="1 2">
    <name type="scientific">Desulfotruncus arcticus DSM 17038</name>
    <dbReference type="NCBI Taxonomy" id="1121424"/>
    <lineage>
        <taxon>Bacteria</taxon>
        <taxon>Bacillati</taxon>
        <taxon>Bacillota</taxon>
        <taxon>Clostridia</taxon>
        <taxon>Eubacteriales</taxon>
        <taxon>Desulfallaceae</taxon>
        <taxon>Desulfotruncus</taxon>
    </lineage>
</organism>
<dbReference type="OrthoDB" id="5570388at2"/>
<dbReference type="EMBL" id="FOOX01000016">
    <property type="protein sequence ID" value="SFH09984.1"/>
    <property type="molecule type" value="Genomic_DNA"/>
</dbReference>
<evidence type="ECO:0000313" key="1">
    <source>
        <dbReference type="EMBL" id="SFH09984.1"/>
    </source>
</evidence>
<gene>
    <name evidence="1" type="ORF">SAMN05660649_03857</name>
</gene>
<dbReference type="Proteomes" id="UP000199337">
    <property type="component" value="Unassembled WGS sequence"/>
</dbReference>
<accession>A0A1I2X8X6</accession>
<dbReference type="STRING" id="341036.SAMN05660649_03857"/>
<evidence type="ECO:0000313" key="2">
    <source>
        <dbReference type="Proteomes" id="UP000199337"/>
    </source>
</evidence>
<proteinExistence type="predicted"/>
<reference evidence="2" key="1">
    <citation type="submission" date="2016-10" db="EMBL/GenBank/DDBJ databases">
        <authorList>
            <person name="Varghese N."/>
            <person name="Submissions S."/>
        </authorList>
    </citation>
    <scope>NUCLEOTIDE SEQUENCE [LARGE SCALE GENOMIC DNA]</scope>
    <source>
        <strain evidence="2">DSM 17038</strain>
    </source>
</reference>
<dbReference type="InterPro" id="IPR013406">
    <property type="entry name" value="CHP02574_addiction_mod"/>
</dbReference>